<protein>
    <submittedName>
        <fullName evidence="2">Bm11816</fullName>
    </submittedName>
</protein>
<feature type="region of interest" description="Disordered" evidence="1">
    <location>
        <begin position="60"/>
        <end position="92"/>
    </location>
</feature>
<organism evidence="2">
    <name type="scientific">Brugia malayi</name>
    <name type="common">Filarial nematode worm</name>
    <dbReference type="NCBI Taxonomy" id="6279"/>
    <lineage>
        <taxon>Eukaryota</taxon>
        <taxon>Metazoa</taxon>
        <taxon>Ecdysozoa</taxon>
        <taxon>Nematoda</taxon>
        <taxon>Chromadorea</taxon>
        <taxon>Rhabditida</taxon>
        <taxon>Spirurina</taxon>
        <taxon>Spiruromorpha</taxon>
        <taxon>Filarioidea</taxon>
        <taxon>Onchocercidae</taxon>
        <taxon>Brugia</taxon>
    </lineage>
</organism>
<gene>
    <name evidence="2" type="primary">Bm11816</name>
    <name evidence="2" type="ORF">BM_Bm11816</name>
</gene>
<reference evidence="2" key="2">
    <citation type="submission" date="2012-12" db="EMBL/GenBank/DDBJ databases">
        <authorList>
            <consortium name="WormBase Consortium"/>
            <person name="Ghedin E."/>
            <person name="Paulini M."/>
        </authorList>
    </citation>
    <scope>NUCLEOTIDE SEQUENCE</scope>
    <source>
        <strain evidence="2">FR3</strain>
    </source>
</reference>
<reference evidence="2" key="1">
    <citation type="journal article" date="2007" name="Science">
        <title>Draft genome of the filarial nematode parasite Brugia malayi.</title>
        <authorList>
            <person name="Ghedin E."/>
            <person name="Wang S."/>
            <person name="Spiro D."/>
            <person name="Caler E."/>
            <person name="Zhao Q."/>
            <person name="Crabtree J."/>
            <person name="Allen J.E."/>
            <person name="Delcher A.L."/>
            <person name="Guiliano D.B."/>
            <person name="Miranda-Saavedra D."/>
            <person name="Angiuoli S.V."/>
            <person name="Creasy T."/>
            <person name="Amedeo P."/>
            <person name="Haas B."/>
            <person name="El-Sayed N.M."/>
            <person name="Wortman J.R."/>
            <person name="Feldblyum T."/>
            <person name="Tallon L."/>
            <person name="Schatz M."/>
            <person name="Shumway M."/>
            <person name="Koo H."/>
            <person name="Salzberg S.L."/>
            <person name="Schobel S."/>
            <person name="Pertea M."/>
            <person name="Pop M."/>
            <person name="White O."/>
            <person name="Barton G.J."/>
            <person name="Carlow C.K."/>
            <person name="Crawford M.J."/>
            <person name="Daub J."/>
            <person name="Dimmic M.W."/>
            <person name="Estes C.F."/>
            <person name="Foster J.M."/>
            <person name="Ganatra M."/>
            <person name="Gregory W.F."/>
            <person name="Johnson N.M."/>
            <person name="Jin J."/>
            <person name="Komuniecki R."/>
            <person name="Korf I."/>
            <person name="Kumar S."/>
            <person name="Laney S."/>
            <person name="Li B.W."/>
            <person name="Li W."/>
            <person name="Lindblom T.H."/>
            <person name="Lustigman S."/>
            <person name="Ma D."/>
            <person name="Maina C.V."/>
            <person name="Martin D.M."/>
            <person name="McCarter J.P."/>
            <person name="McReynolds L."/>
            <person name="Mitreva M."/>
            <person name="Nutman T.B."/>
            <person name="Parkinson J."/>
            <person name="Peregrin-Alvarez J.M."/>
            <person name="Poole C."/>
            <person name="Ren Q."/>
            <person name="Saunders L."/>
            <person name="Sluder A.E."/>
            <person name="Smith K."/>
            <person name="Stanke M."/>
            <person name="Unnasch T.R."/>
            <person name="Ware J."/>
            <person name="Wei A.D."/>
            <person name="Weil G."/>
            <person name="Williams D.J."/>
            <person name="Zhang Y."/>
            <person name="Williams S.A."/>
            <person name="Fraser-Liggett C."/>
            <person name="Slatko B."/>
            <person name="Blaxter M.L."/>
            <person name="Scott A.L."/>
        </authorList>
    </citation>
    <scope>NUCLEOTIDE SEQUENCE</scope>
    <source>
        <strain evidence="2">FR3</strain>
    </source>
</reference>
<dbReference type="EMBL" id="LN860476">
    <property type="protein sequence ID" value="CDQ07518.1"/>
    <property type="molecule type" value="Genomic_DNA"/>
</dbReference>
<sequence length="119" mass="12387">LVKTTTATSLTWSHVGDGDELKQLTQECIIVDSQIQQLRCDEPLVVLALDLIACQIQQTAGQELQDGSQPRSGGAGATRGRPSTASLPSPGHAGLDGQLTGFALLACWALDLTASNANC</sequence>
<dbReference type="AlphaFoldDB" id="A0A1I9G9S0"/>
<accession>A0A1I9G9S0</accession>
<name>A0A1I9G9S0_BRUMA</name>
<proteinExistence type="predicted"/>
<evidence type="ECO:0000313" key="2">
    <source>
        <dbReference type="EMBL" id="CDQ07518.1"/>
    </source>
</evidence>
<feature type="compositionally biased region" description="Polar residues" evidence="1">
    <location>
        <begin position="60"/>
        <end position="71"/>
    </location>
</feature>
<evidence type="ECO:0000256" key="1">
    <source>
        <dbReference type="SAM" id="MobiDB-lite"/>
    </source>
</evidence>
<feature type="non-terminal residue" evidence="2">
    <location>
        <position position="1"/>
    </location>
</feature>